<dbReference type="Proteomes" id="UP000009022">
    <property type="component" value="Unassembled WGS sequence"/>
</dbReference>
<dbReference type="eggNOG" id="KOG0419">
    <property type="taxonomic scope" value="Eukaryota"/>
</dbReference>
<keyword evidence="4" id="KW-0547">Nucleotide-binding</keyword>
<dbReference type="GeneID" id="6756099"/>
<feature type="domain" description="UBC core" evidence="5">
    <location>
        <begin position="1"/>
        <end position="107"/>
    </location>
</feature>
<dbReference type="HOGENOM" id="CLU_076373_0_0_1"/>
<protein>
    <recommendedName>
        <fullName evidence="5">UBC core domain-containing protein</fullName>
    </recommendedName>
</protein>
<name>B3S3T8_TRIAD</name>
<dbReference type="PANTHER" id="PTHR24067">
    <property type="entry name" value="UBIQUITIN-CONJUGATING ENZYME E2"/>
    <property type="match status" value="1"/>
</dbReference>
<accession>B3S3T8</accession>
<dbReference type="OrthoDB" id="9978460at2759"/>
<comment type="similarity">
    <text evidence="4">Belongs to the ubiquitin-conjugating enzyme family.</text>
</comment>
<dbReference type="STRING" id="10228.B3S3T8"/>
<evidence type="ECO:0000313" key="7">
    <source>
        <dbReference type="Proteomes" id="UP000009022"/>
    </source>
</evidence>
<dbReference type="RefSeq" id="XP_002115067.1">
    <property type="nucleotide sequence ID" value="XM_002115031.1"/>
</dbReference>
<organism evidence="6 7">
    <name type="scientific">Trichoplax adhaerens</name>
    <name type="common">Trichoplax reptans</name>
    <dbReference type="NCBI Taxonomy" id="10228"/>
    <lineage>
        <taxon>Eukaryota</taxon>
        <taxon>Metazoa</taxon>
        <taxon>Placozoa</taxon>
        <taxon>Uniplacotomia</taxon>
        <taxon>Trichoplacea</taxon>
        <taxon>Trichoplacidae</taxon>
        <taxon>Trichoplax</taxon>
    </lineage>
</organism>
<dbReference type="SMART" id="SM00212">
    <property type="entry name" value="UBCc"/>
    <property type="match status" value="1"/>
</dbReference>
<dbReference type="PROSITE" id="PS00183">
    <property type="entry name" value="UBC_1"/>
    <property type="match status" value="1"/>
</dbReference>
<gene>
    <name evidence="6" type="ORF">TRIADDRAFT_58842</name>
</gene>
<dbReference type="EMBL" id="DS985249">
    <property type="protein sequence ID" value="EDV22523.1"/>
    <property type="molecule type" value="Genomic_DNA"/>
</dbReference>
<dbReference type="SUPFAM" id="SSF54495">
    <property type="entry name" value="UBC-like"/>
    <property type="match status" value="1"/>
</dbReference>
<dbReference type="PROSITE" id="PS50127">
    <property type="entry name" value="UBC_2"/>
    <property type="match status" value="1"/>
</dbReference>
<evidence type="ECO:0000256" key="4">
    <source>
        <dbReference type="RuleBase" id="RU362109"/>
    </source>
</evidence>
<dbReference type="Pfam" id="PF00179">
    <property type="entry name" value="UQ_con"/>
    <property type="match status" value="1"/>
</dbReference>
<evidence type="ECO:0000313" key="6">
    <source>
        <dbReference type="EMBL" id="EDV22523.1"/>
    </source>
</evidence>
<keyword evidence="2 4" id="KW-0833">Ubl conjugation pathway</keyword>
<reference evidence="6 7" key="1">
    <citation type="journal article" date="2008" name="Nature">
        <title>The Trichoplax genome and the nature of placozoans.</title>
        <authorList>
            <person name="Srivastava M."/>
            <person name="Begovic E."/>
            <person name="Chapman J."/>
            <person name="Putnam N.H."/>
            <person name="Hellsten U."/>
            <person name="Kawashima T."/>
            <person name="Kuo A."/>
            <person name="Mitros T."/>
            <person name="Salamov A."/>
            <person name="Carpenter M.L."/>
            <person name="Signorovitch A.Y."/>
            <person name="Moreno M.A."/>
            <person name="Kamm K."/>
            <person name="Grimwood J."/>
            <person name="Schmutz J."/>
            <person name="Shapiro H."/>
            <person name="Grigoriev I.V."/>
            <person name="Buss L.W."/>
            <person name="Schierwater B."/>
            <person name="Dellaporta S.L."/>
            <person name="Rokhsar D.S."/>
        </authorList>
    </citation>
    <scope>NUCLEOTIDE SEQUENCE [LARGE SCALE GENOMIC DNA]</scope>
    <source>
        <strain evidence="6 7">Grell-BS-1999</strain>
    </source>
</reference>
<dbReference type="InterPro" id="IPR050113">
    <property type="entry name" value="Ub_conjugating_enzyme"/>
</dbReference>
<dbReference type="InterPro" id="IPR016135">
    <property type="entry name" value="UBQ-conjugating_enzyme/RWD"/>
</dbReference>
<evidence type="ECO:0000259" key="5">
    <source>
        <dbReference type="PROSITE" id="PS50127"/>
    </source>
</evidence>
<keyword evidence="1" id="KW-0808">Transferase</keyword>
<evidence type="ECO:0000256" key="2">
    <source>
        <dbReference type="ARBA" id="ARBA00022786"/>
    </source>
</evidence>
<dbReference type="GO" id="GO:0016740">
    <property type="term" value="F:transferase activity"/>
    <property type="evidence" value="ECO:0007669"/>
    <property type="project" value="UniProtKB-KW"/>
</dbReference>
<dbReference type="KEGG" id="tad:TRIADDRAFT_58842"/>
<keyword evidence="4" id="KW-0067">ATP-binding</keyword>
<sequence length="281" mass="32311">MTSGGIFRVLLYFSENYNVKPPRLLFHTIPFHPNVDMQTGRPCIDFLDDESLWSDKYDIKYILQTLQTMLSNPVLDNAVNIEACRAIESSQDVYEAMVKDCVEASKRVADGLTPFPEPDHDEERRIDDTRFDMPLNLISNSHVSYEQYYNTWMYLGTASSKPDYSDAEFLVNKYYTNMDLNSAKANEATTKSSSLFHGQFKHKSQQKSLKELKATKIELAKKLGLSNIKENAAETEEFLMESEMLPNPAKTNYDSQDQDWEKEVDSLVQWTNNLGDVDSIY</sequence>
<keyword evidence="7" id="KW-1185">Reference proteome</keyword>
<dbReference type="PhylomeDB" id="B3S3T8"/>
<feature type="active site" description="Glycyl thioester intermediate" evidence="3">
    <location>
        <position position="43"/>
    </location>
</feature>
<dbReference type="InterPro" id="IPR000608">
    <property type="entry name" value="UBC"/>
</dbReference>
<dbReference type="Gene3D" id="3.10.110.10">
    <property type="entry name" value="Ubiquitin Conjugating Enzyme"/>
    <property type="match status" value="1"/>
</dbReference>
<dbReference type="InParanoid" id="B3S3T8"/>
<evidence type="ECO:0000256" key="3">
    <source>
        <dbReference type="PROSITE-ProRule" id="PRU10133"/>
    </source>
</evidence>
<dbReference type="AlphaFoldDB" id="B3S3T8"/>
<evidence type="ECO:0000256" key="1">
    <source>
        <dbReference type="ARBA" id="ARBA00022679"/>
    </source>
</evidence>
<dbReference type="GO" id="GO:0005524">
    <property type="term" value="F:ATP binding"/>
    <property type="evidence" value="ECO:0007669"/>
    <property type="project" value="UniProtKB-UniRule"/>
</dbReference>
<proteinExistence type="inferred from homology"/>
<dbReference type="InterPro" id="IPR023313">
    <property type="entry name" value="UBQ-conjugating_AS"/>
</dbReference>
<dbReference type="OMA" id="HLRYSIC"/>
<dbReference type="CTD" id="6756099"/>